<dbReference type="Proteomes" id="UP000028875">
    <property type="component" value="Unassembled WGS sequence"/>
</dbReference>
<accession>A0A024QHU8</accession>
<reference evidence="3" key="2">
    <citation type="submission" date="2014-05" db="EMBL/GenBank/DDBJ databases">
        <title>Draft genome sequence of Virgibacillus massiliensis Vm-5.</title>
        <authorList>
            <person name="Khelaifia S."/>
            <person name="Croce O."/>
            <person name="Lagier J.C."/>
            <person name="Raoult D."/>
        </authorList>
    </citation>
    <scope>NUCLEOTIDE SEQUENCE [LARGE SCALE GENOMIC DNA]</scope>
    <source>
        <strain evidence="3">Vm-5</strain>
    </source>
</reference>
<dbReference type="RefSeq" id="WP_038246611.1">
    <property type="nucleotide sequence ID" value="NZ_BNER01000008.1"/>
</dbReference>
<name>A0A024QHU8_9BACI</name>
<organism evidence="2 3">
    <name type="scientific">Virgibacillus massiliensis</name>
    <dbReference type="NCBI Taxonomy" id="1462526"/>
    <lineage>
        <taxon>Bacteria</taxon>
        <taxon>Bacillati</taxon>
        <taxon>Bacillota</taxon>
        <taxon>Bacilli</taxon>
        <taxon>Bacillales</taxon>
        <taxon>Bacillaceae</taxon>
        <taxon>Virgibacillus</taxon>
    </lineage>
</organism>
<keyword evidence="3" id="KW-1185">Reference proteome</keyword>
<dbReference type="AlphaFoldDB" id="A0A024QHU8"/>
<comment type="caution">
    <text evidence="2">The sequence shown here is derived from an EMBL/GenBank/DDBJ whole genome shotgun (WGS) entry which is preliminary data.</text>
</comment>
<gene>
    <name evidence="2" type="ORF">BN990_04162</name>
</gene>
<evidence type="ECO:0000313" key="3">
    <source>
        <dbReference type="Proteomes" id="UP000028875"/>
    </source>
</evidence>
<reference evidence="2 3" key="1">
    <citation type="submission" date="2014-03" db="EMBL/GenBank/DDBJ databases">
        <authorList>
            <person name="Urmite Genomes U."/>
        </authorList>
    </citation>
    <scope>NUCLEOTIDE SEQUENCE [LARGE SCALE GENOMIC DNA]</scope>
    <source>
        <strain evidence="2 3">Vm-5</strain>
    </source>
</reference>
<protein>
    <submittedName>
        <fullName evidence="2">Uncharacterized protein</fullName>
    </submittedName>
</protein>
<feature type="region of interest" description="Disordered" evidence="1">
    <location>
        <begin position="1"/>
        <end position="25"/>
    </location>
</feature>
<dbReference type="STRING" id="1462526.BN990_04162"/>
<dbReference type="OrthoDB" id="2974129at2"/>
<dbReference type="EMBL" id="CCDP010000003">
    <property type="protein sequence ID" value="CDQ41785.1"/>
    <property type="molecule type" value="Genomic_DNA"/>
</dbReference>
<evidence type="ECO:0000313" key="2">
    <source>
        <dbReference type="EMBL" id="CDQ41785.1"/>
    </source>
</evidence>
<sequence length="413" mass="47484">MRMPISKPGNARFRGPTSSSDYNQSEDDKYLDLVELYKSTYQNNQFLEESYITILSENVAMQNYIELLEDKVSEINERLKILDNSNNYYNGNFFKTGFINEMTTTYPSEDQDSNVSDARGEIDINNRFACIPVTSHIPKTHVFDKDNKVVVPDSLNVTVTRNSDEGQVEDNDIYNAFNGNNHSYWRRMVTYDALYAPDKEVAYIEVEIPTNLVNNLNINTIQIHPHPERGIEISNVEVHYNDSWEQIEGFKQNEIATSPKLSPKTKWYFPKKLVQKIRITLTQNTPLQIGDKKVFVLGAQEIGVSLTSFESKGGFVLTPIDMSEVGMYSIQDVEHFIINDKALTYRSDLKQLEGNVLEFEVLKEQNNVLIPLSEEEWSNNINKKLWIKTNLFIDPNNGVAPCLHAVRLHYTKV</sequence>
<evidence type="ECO:0000256" key="1">
    <source>
        <dbReference type="SAM" id="MobiDB-lite"/>
    </source>
</evidence>
<proteinExistence type="predicted"/>